<evidence type="ECO:0000313" key="2">
    <source>
        <dbReference type="Proteomes" id="UP001141552"/>
    </source>
</evidence>
<protein>
    <submittedName>
        <fullName evidence="1">Uncharacterized protein</fullName>
    </submittedName>
</protein>
<evidence type="ECO:0000313" key="1">
    <source>
        <dbReference type="EMBL" id="KAJ4838605.1"/>
    </source>
</evidence>
<reference evidence="1" key="1">
    <citation type="submission" date="2022-02" db="EMBL/GenBank/DDBJ databases">
        <authorList>
            <person name="Henning P.M."/>
            <person name="McCubbin A.G."/>
            <person name="Shore J.S."/>
        </authorList>
    </citation>
    <scope>NUCLEOTIDE SEQUENCE</scope>
    <source>
        <strain evidence="1">F60SS</strain>
        <tissue evidence="1">Leaves</tissue>
    </source>
</reference>
<gene>
    <name evidence="1" type="ORF">Tsubulata_043636</name>
</gene>
<proteinExistence type="predicted"/>
<dbReference type="EMBL" id="JAKUCV010003512">
    <property type="protein sequence ID" value="KAJ4838605.1"/>
    <property type="molecule type" value="Genomic_DNA"/>
</dbReference>
<organism evidence="1 2">
    <name type="scientific">Turnera subulata</name>
    <dbReference type="NCBI Taxonomy" id="218843"/>
    <lineage>
        <taxon>Eukaryota</taxon>
        <taxon>Viridiplantae</taxon>
        <taxon>Streptophyta</taxon>
        <taxon>Embryophyta</taxon>
        <taxon>Tracheophyta</taxon>
        <taxon>Spermatophyta</taxon>
        <taxon>Magnoliopsida</taxon>
        <taxon>eudicotyledons</taxon>
        <taxon>Gunneridae</taxon>
        <taxon>Pentapetalae</taxon>
        <taxon>rosids</taxon>
        <taxon>fabids</taxon>
        <taxon>Malpighiales</taxon>
        <taxon>Passifloraceae</taxon>
        <taxon>Turnera</taxon>
    </lineage>
</organism>
<name>A0A9Q0JFD0_9ROSI</name>
<dbReference type="AlphaFoldDB" id="A0A9Q0JFD0"/>
<dbReference type="Proteomes" id="UP001141552">
    <property type="component" value="Unassembled WGS sequence"/>
</dbReference>
<comment type="caution">
    <text evidence="1">The sequence shown here is derived from an EMBL/GenBank/DDBJ whole genome shotgun (WGS) entry which is preliminary data.</text>
</comment>
<accession>A0A9Q0JFD0</accession>
<dbReference type="OrthoDB" id="406551at2759"/>
<keyword evidence="2" id="KW-1185">Reference proteome</keyword>
<sequence length="60" mass="6364">MTFDVGAVLEDEEWQAPAHCFASELEDHDAHNSGLLQNSASPTQTLLDGVFAKGSTGVSM</sequence>
<reference evidence="1" key="2">
    <citation type="journal article" date="2023" name="Plants (Basel)">
        <title>Annotation of the Turnera subulata (Passifloraceae) Draft Genome Reveals the S-Locus Evolved after the Divergence of Turneroideae from Passifloroideae in a Stepwise Manner.</title>
        <authorList>
            <person name="Henning P.M."/>
            <person name="Roalson E.H."/>
            <person name="Mir W."/>
            <person name="McCubbin A.G."/>
            <person name="Shore J.S."/>
        </authorList>
    </citation>
    <scope>NUCLEOTIDE SEQUENCE</scope>
    <source>
        <strain evidence="1">F60SS</strain>
    </source>
</reference>